<proteinExistence type="inferred from homology"/>
<accession>A0ABP1G8I8</accession>
<reference evidence="4 5" key="1">
    <citation type="submission" date="2024-06" db="EMBL/GenBank/DDBJ databases">
        <authorList>
            <person name="Kraege A."/>
            <person name="Thomma B."/>
        </authorList>
    </citation>
    <scope>NUCLEOTIDE SEQUENCE [LARGE SCALE GENOMIC DNA]</scope>
</reference>
<evidence type="ECO:0000313" key="5">
    <source>
        <dbReference type="Proteomes" id="UP001497392"/>
    </source>
</evidence>
<keyword evidence="5" id="KW-1185">Reference proteome</keyword>
<evidence type="ECO:0000256" key="2">
    <source>
        <dbReference type="SAM" id="MobiDB-lite"/>
    </source>
</evidence>
<dbReference type="CDD" id="cd02988">
    <property type="entry name" value="Phd_like_VIAF"/>
    <property type="match status" value="1"/>
</dbReference>
<dbReference type="InterPro" id="IPR036249">
    <property type="entry name" value="Thioredoxin-like_sf"/>
</dbReference>
<dbReference type="InterPro" id="IPR024253">
    <property type="entry name" value="Phosducin_thioredoxin-like_dom"/>
</dbReference>
<organism evidence="4 5">
    <name type="scientific">Coccomyxa viridis</name>
    <dbReference type="NCBI Taxonomy" id="1274662"/>
    <lineage>
        <taxon>Eukaryota</taxon>
        <taxon>Viridiplantae</taxon>
        <taxon>Chlorophyta</taxon>
        <taxon>core chlorophytes</taxon>
        <taxon>Trebouxiophyceae</taxon>
        <taxon>Trebouxiophyceae incertae sedis</taxon>
        <taxon>Coccomyxaceae</taxon>
        <taxon>Coccomyxa</taxon>
    </lineage>
</organism>
<name>A0ABP1G8I8_9CHLO</name>
<gene>
    <name evidence="4" type="primary">g9721</name>
    <name evidence="4" type="ORF">VP750_LOCUS8760</name>
</gene>
<dbReference type="EMBL" id="CAXHTA020000016">
    <property type="protein sequence ID" value="CAL5226854.1"/>
    <property type="molecule type" value="Genomic_DNA"/>
</dbReference>
<comment type="similarity">
    <text evidence="1">Belongs to the phosducin family.</text>
</comment>
<evidence type="ECO:0000256" key="1">
    <source>
        <dbReference type="ARBA" id="ARBA00009686"/>
    </source>
</evidence>
<dbReference type="PANTHER" id="PTHR45809:SF3">
    <property type="entry name" value="VIRAL IAP-ASSOCIATED FACTOR HOMOLOG"/>
    <property type="match status" value="1"/>
</dbReference>
<dbReference type="SUPFAM" id="SSF52833">
    <property type="entry name" value="Thioredoxin-like"/>
    <property type="match status" value="1"/>
</dbReference>
<feature type="compositionally biased region" description="Basic and acidic residues" evidence="2">
    <location>
        <begin position="42"/>
        <end position="51"/>
    </location>
</feature>
<dbReference type="Proteomes" id="UP001497392">
    <property type="component" value="Unassembled WGS sequence"/>
</dbReference>
<evidence type="ECO:0000313" key="4">
    <source>
        <dbReference type="EMBL" id="CAL5226854.1"/>
    </source>
</evidence>
<comment type="caution">
    <text evidence="4">The sequence shown here is derived from an EMBL/GenBank/DDBJ whole genome shotgun (WGS) entry which is preliminary data.</text>
</comment>
<dbReference type="InterPro" id="IPR051498">
    <property type="entry name" value="Phosducin-like_chap/apop_reg"/>
</dbReference>
<dbReference type="Gene3D" id="3.40.30.10">
    <property type="entry name" value="Glutaredoxin"/>
    <property type="match status" value="1"/>
</dbReference>
<sequence>MEYHTVYKKPEGETTQWEDLQRKFGNLPPKEPIQKPEAFIPAEDKSKDRQLLDNDDDIEALENAEDDFADDPFLEAYRQERLKQLKEAAQRPKFGSMGSIARDEFVSQVTEGSRDNWVVVLLFQERVMACQVLKACMQDLAAQYKHVKFLTIPSTECIPNYPDENLPTLLVYHDGQCKRTIVGTKTLGYDRISPESVAAGLNDVGPICAGQNVGQGAEPREA</sequence>
<dbReference type="Pfam" id="PF02114">
    <property type="entry name" value="Phosducin"/>
    <property type="match status" value="1"/>
</dbReference>
<feature type="domain" description="Phosducin" evidence="3">
    <location>
        <begin position="57"/>
        <end position="180"/>
    </location>
</feature>
<feature type="region of interest" description="Disordered" evidence="2">
    <location>
        <begin position="24"/>
        <end position="51"/>
    </location>
</feature>
<evidence type="ECO:0000259" key="3">
    <source>
        <dbReference type="Pfam" id="PF02114"/>
    </source>
</evidence>
<protein>
    <submittedName>
        <fullName evidence="4">G9721 protein</fullName>
    </submittedName>
</protein>
<dbReference type="PANTHER" id="PTHR45809">
    <property type="entry name" value="VIRAL IAP-ASSOCIATED FACTOR HOMOLOG"/>
    <property type="match status" value="1"/>
</dbReference>